<evidence type="ECO:0000256" key="6">
    <source>
        <dbReference type="ARBA" id="ARBA00022473"/>
    </source>
</evidence>
<proteinExistence type="inferred from homology"/>
<keyword evidence="12" id="KW-0539">Nucleus</keyword>
<keyword evidence="11 13" id="KW-0472">Membrane</keyword>
<comment type="subcellular location">
    <subcellularLocation>
        <location evidence="4">Cytoplasm</location>
    </subcellularLocation>
    <subcellularLocation>
        <location evidence="3">Endoplasmic reticulum</location>
    </subcellularLocation>
    <subcellularLocation>
        <location evidence="2">Membrane</location>
        <topology evidence="2">Multi-pass membrane protein</topology>
    </subcellularLocation>
    <subcellularLocation>
        <location evidence="1">Nucleus</location>
    </subcellularLocation>
</comment>
<dbReference type="GO" id="GO:0005783">
    <property type="term" value="C:endoplasmic reticulum"/>
    <property type="evidence" value="ECO:0007669"/>
    <property type="project" value="UniProtKB-SubCell"/>
</dbReference>
<accession>A0A368RG33</accession>
<dbReference type="EMBL" id="CM003532">
    <property type="protein sequence ID" value="RCV29111.1"/>
    <property type="molecule type" value="Genomic_DNA"/>
</dbReference>
<organism evidence="14">
    <name type="scientific">Setaria italica</name>
    <name type="common">Foxtail millet</name>
    <name type="synonym">Panicum italicum</name>
    <dbReference type="NCBI Taxonomy" id="4555"/>
    <lineage>
        <taxon>Eukaryota</taxon>
        <taxon>Viridiplantae</taxon>
        <taxon>Streptophyta</taxon>
        <taxon>Embryophyta</taxon>
        <taxon>Tracheophyta</taxon>
        <taxon>Spermatophyta</taxon>
        <taxon>Magnoliopsida</taxon>
        <taxon>Liliopsida</taxon>
        <taxon>Poales</taxon>
        <taxon>Poaceae</taxon>
        <taxon>PACMAD clade</taxon>
        <taxon>Panicoideae</taxon>
        <taxon>Panicodae</taxon>
        <taxon>Paniceae</taxon>
        <taxon>Cenchrinae</taxon>
        <taxon>Setaria</taxon>
    </lineage>
</organism>
<keyword evidence="8 13" id="KW-0812">Transmembrane</keyword>
<evidence type="ECO:0000256" key="9">
    <source>
        <dbReference type="ARBA" id="ARBA00022824"/>
    </source>
</evidence>
<evidence type="ECO:0000256" key="8">
    <source>
        <dbReference type="ARBA" id="ARBA00022692"/>
    </source>
</evidence>
<dbReference type="GO" id="GO:0046622">
    <property type="term" value="P:positive regulation of organ growth"/>
    <property type="evidence" value="ECO:0007669"/>
    <property type="project" value="InterPro"/>
</dbReference>
<evidence type="ECO:0000256" key="13">
    <source>
        <dbReference type="SAM" id="Phobius"/>
    </source>
</evidence>
<evidence type="ECO:0000256" key="12">
    <source>
        <dbReference type="ARBA" id="ARBA00023242"/>
    </source>
</evidence>
<dbReference type="PANTHER" id="PTHR36023">
    <property type="entry name" value="ARGOS-LIKE PROTEIN"/>
    <property type="match status" value="1"/>
</dbReference>
<feature type="transmembrane region" description="Helical" evidence="13">
    <location>
        <begin position="68"/>
        <end position="84"/>
    </location>
</feature>
<keyword evidence="6" id="KW-0217">Developmental protein</keyword>
<evidence type="ECO:0000256" key="2">
    <source>
        <dbReference type="ARBA" id="ARBA00004141"/>
    </source>
</evidence>
<feature type="transmembrane region" description="Helical" evidence="13">
    <location>
        <begin position="27"/>
        <end position="47"/>
    </location>
</feature>
<dbReference type="PANTHER" id="PTHR36023:SF2">
    <property type="entry name" value="OS08G0113700 PROTEIN"/>
    <property type="match status" value="1"/>
</dbReference>
<evidence type="ECO:0000256" key="7">
    <source>
        <dbReference type="ARBA" id="ARBA00022490"/>
    </source>
</evidence>
<reference evidence="14" key="2">
    <citation type="submission" date="2015-07" db="EMBL/GenBank/DDBJ databases">
        <authorList>
            <person name="Noorani M."/>
        </authorList>
    </citation>
    <scope>NUCLEOTIDE SEQUENCE</scope>
    <source>
        <strain evidence="14">Yugu1</strain>
    </source>
</reference>
<protein>
    <submittedName>
        <fullName evidence="14">Uncharacterized protein</fullName>
    </submittedName>
</protein>
<evidence type="ECO:0000256" key="10">
    <source>
        <dbReference type="ARBA" id="ARBA00022989"/>
    </source>
</evidence>
<evidence type="ECO:0000313" key="14">
    <source>
        <dbReference type="EMBL" id="RCV29111.1"/>
    </source>
</evidence>
<evidence type="ECO:0000256" key="4">
    <source>
        <dbReference type="ARBA" id="ARBA00004496"/>
    </source>
</evidence>
<keyword evidence="7" id="KW-0963">Cytoplasm</keyword>
<keyword evidence="9" id="KW-0256">Endoplasmic reticulum</keyword>
<sequence length="85" mass="9481">MVVLLVATAAVVLLLLPLMLPPLPPPPSLLLIVPVVLLLSLLSLAFFPSHDAYGSASVLQWQKRLMQHPAWTFCMICWFLFHVFS</sequence>
<dbReference type="GO" id="GO:0016020">
    <property type="term" value="C:membrane"/>
    <property type="evidence" value="ECO:0007669"/>
    <property type="project" value="UniProtKB-SubCell"/>
</dbReference>
<dbReference type="GO" id="GO:0009725">
    <property type="term" value="P:response to hormone"/>
    <property type="evidence" value="ECO:0007669"/>
    <property type="project" value="UniProtKB-ARBA"/>
</dbReference>
<evidence type="ECO:0000256" key="3">
    <source>
        <dbReference type="ARBA" id="ARBA00004240"/>
    </source>
</evidence>
<gene>
    <name evidence="14" type="ORF">SETIT_5G457400v2</name>
</gene>
<dbReference type="AlphaFoldDB" id="A0A368RG33"/>
<dbReference type="GO" id="GO:0005634">
    <property type="term" value="C:nucleus"/>
    <property type="evidence" value="ECO:0007669"/>
    <property type="project" value="UniProtKB-SubCell"/>
</dbReference>
<keyword evidence="10 13" id="KW-1133">Transmembrane helix</keyword>
<comment type="similarity">
    <text evidence="5">Belongs to the plant organ size related (OSR) protein family.</text>
</comment>
<reference evidence="14" key="1">
    <citation type="journal article" date="2012" name="Nat. Biotechnol.">
        <title>Reference genome sequence of the model plant Setaria.</title>
        <authorList>
            <person name="Bennetzen J.L."/>
            <person name="Schmutz J."/>
            <person name="Wang H."/>
            <person name="Percifield R."/>
            <person name="Hawkins J."/>
            <person name="Pontaroli A.C."/>
            <person name="Estep M."/>
            <person name="Feng L."/>
            <person name="Vaughn J.N."/>
            <person name="Grimwood J."/>
            <person name="Jenkins J."/>
            <person name="Barry K."/>
            <person name="Lindquist E."/>
            <person name="Hellsten U."/>
            <person name="Deshpande S."/>
            <person name="Wang X."/>
            <person name="Wu X."/>
            <person name="Mitros T."/>
            <person name="Triplett J."/>
            <person name="Yang X."/>
            <person name="Ye C.Y."/>
            <person name="Mauro-Herrera M."/>
            <person name="Wang L."/>
            <person name="Li P."/>
            <person name="Sharma M."/>
            <person name="Sharma R."/>
            <person name="Ronald P.C."/>
            <person name="Panaud O."/>
            <person name="Kellogg E.A."/>
            <person name="Brutnell T.P."/>
            <person name="Doust A.N."/>
            <person name="Tuskan G.A."/>
            <person name="Rokhsar D."/>
            <person name="Devos K.M."/>
        </authorList>
    </citation>
    <scope>NUCLEOTIDE SEQUENCE [LARGE SCALE GENOMIC DNA]</scope>
    <source>
        <strain evidence="14">Yugu1</strain>
    </source>
</reference>
<dbReference type="InterPro" id="IPR037468">
    <property type="entry name" value="ARGOS/ARL/OSR1"/>
</dbReference>
<evidence type="ECO:0000256" key="11">
    <source>
        <dbReference type="ARBA" id="ARBA00023136"/>
    </source>
</evidence>
<name>A0A368RG33_SETIT</name>
<evidence type="ECO:0000256" key="1">
    <source>
        <dbReference type="ARBA" id="ARBA00004123"/>
    </source>
</evidence>
<evidence type="ECO:0000256" key="5">
    <source>
        <dbReference type="ARBA" id="ARBA00006891"/>
    </source>
</evidence>